<protein>
    <submittedName>
        <fullName evidence="2">Phage minor tail protein</fullName>
    </submittedName>
</protein>
<dbReference type="AlphaFoldDB" id="A0A0V8DU99"/>
<keyword evidence="1" id="KW-1133">Transmembrane helix</keyword>
<dbReference type="RefSeq" id="WP_058225088.1">
    <property type="nucleotide sequence ID" value="NZ_LKLS01000143.1"/>
</dbReference>
<keyword evidence="1" id="KW-0472">Membrane</keyword>
<dbReference type="InterPro" id="IPR016024">
    <property type="entry name" value="ARM-type_fold"/>
</dbReference>
<dbReference type="Proteomes" id="UP000053612">
    <property type="component" value="Unassembled WGS sequence"/>
</dbReference>
<organism evidence="2 3">
    <name type="scientific">Lactococcus lactis subsp. lactis</name>
    <name type="common">Streptococcus lactis</name>
    <dbReference type="NCBI Taxonomy" id="1360"/>
    <lineage>
        <taxon>Bacteria</taxon>
        <taxon>Bacillati</taxon>
        <taxon>Bacillota</taxon>
        <taxon>Bacilli</taxon>
        <taxon>Lactobacillales</taxon>
        <taxon>Streptococcaceae</taxon>
        <taxon>Lactococcus</taxon>
    </lineage>
</organism>
<accession>A0A0V8DU99</accession>
<name>A0A0V8DU99_LACLL</name>
<dbReference type="EMBL" id="LKLS01000143">
    <property type="protein sequence ID" value="KSU17107.1"/>
    <property type="molecule type" value="Genomic_DNA"/>
</dbReference>
<evidence type="ECO:0000313" key="3">
    <source>
        <dbReference type="Proteomes" id="UP000053612"/>
    </source>
</evidence>
<evidence type="ECO:0000313" key="2">
    <source>
        <dbReference type="EMBL" id="KSU17107.1"/>
    </source>
</evidence>
<evidence type="ECO:0000256" key="1">
    <source>
        <dbReference type="SAM" id="Phobius"/>
    </source>
</evidence>
<feature type="transmembrane region" description="Helical" evidence="1">
    <location>
        <begin position="581"/>
        <end position="603"/>
    </location>
</feature>
<feature type="transmembrane region" description="Helical" evidence="1">
    <location>
        <begin position="609"/>
        <end position="629"/>
    </location>
</feature>
<feature type="transmembrane region" description="Helical" evidence="1">
    <location>
        <begin position="641"/>
        <end position="669"/>
    </location>
</feature>
<dbReference type="SUPFAM" id="SSF48371">
    <property type="entry name" value="ARM repeat"/>
    <property type="match status" value="1"/>
</dbReference>
<proteinExistence type="predicted"/>
<comment type="caution">
    <text evidence="2">The sequence shown here is derived from an EMBL/GenBank/DDBJ whole genome shotgun (WGS) entry which is preliminary data.</text>
</comment>
<feature type="transmembrane region" description="Helical" evidence="1">
    <location>
        <begin position="554"/>
        <end position="574"/>
    </location>
</feature>
<reference evidence="3" key="1">
    <citation type="submission" date="2015-10" db="EMBL/GenBank/DDBJ databases">
        <title>Draft Genome Sequences of 11 Lactococcus lactis subspecies cremoris strains.</title>
        <authorList>
            <person name="Wels M."/>
            <person name="Backus L."/>
            <person name="Boekhorst J."/>
            <person name="Dijkstra A."/>
            <person name="Beerthuizen M."/>
            <person name="Kelly W."/>
            <person name="Siezen R."/>
            <person name="Bachmann H."/>
            <person name="Van Hijum S."/>
        </authorList>
    </citation>
    <scope>NUCLEOTIDE SEQUENCE [LARGE SCALE GENOMIC DNA]</scope>
    <source>
        <strain evidence="3">LMG9449</strain>
    </source>
</reference>
<sequence>MAADGTIKIDILLDDGSVKKGIASLNGLENASGEAGNGIKSLSGAMGLIKAAAIAAAGSAMVAGVVKFGKAAVGAYADYEQLVGGVETLFGAGGQSVEQYAKSVGKSVDDASGDYNNLMKAQDLVMKNADNAYKTAGMSANQYMEVATSSAAAMVTSVGGDTVKAAKLTDQAVTDMADNANKMGSNITDIQNAYGGFAKGNFTMLDNLKIGYGGTQEEMKRLLADAEKLPGAMGKKFDISNYADVTEAIHLVQTEMGITGTTAKEAAQTISGSIDSTKAALSNLLAGLGKSDVDLKGLTKNVIDSFKNVVRNIIPIVVNIAKAIPVVFLEVAREVGAALLGMLPDSIQKRIEAIVSSFKNFLAPVGEIVGGIKQVYTAFKTLLSLNMSPMEAVKAIFEAMVSPFNAYPKAFGNAARAIKSFMDSNKGASKAVDGMIQGVGNLVNFFKNIFSPVQKAGQSIDIFKVALFAAKTILLTALGPIGLVIKIFELLAKVVGGGDVQKGLSSIGGGIQGLVDGIAKYGPMIGTNFGKAISGIAGAIASALPGIISGGLQIISGFILGIAQGLPGITAAIIQLIGSITLTIVTLIPTITASAIIIVTTLATSMITYIPVVIGAITSIIVAILGSLAQALPQIILAGTNLIVSFIAGITAALPSLIASTANLIVAWLTELNKHMPEILQAGFNLLITFLQGVANNIGQVTNLAITIIVNFANAIASRMPDIVRAAANLIVNFVNGIANNIGSIINSAVNLIVKFLAGIARKIPDIVNAAMDLVDALVRGLVQAQGRLMDAGINLIKGLARNIRERQQDIRSAAKELLQAIIGVFVPNSLMNAGSSIINGFLGGLKAGFGKVKSFVGGIADWIKKHKGPISYDKKLLIPAGKAIMGGFNDSLQNSFKSVQGNISSMANRLSDNFDLGLPQVSAEYALATNGGYGGNAQQVINNATNNNQRVVNQYITVQAKWNGKGDIQQTMEQMYTRTIQDKRGGL</sequence>
<keyword evidence="1" id="KW-0812">Transmembrane</keyword>
<dbReference type="PATRIC" id="fig|1360.109.peg.1891"/>
<gene>
    <name evidence="2" type="ORF">LMG9449_1806</name>
</gene>